<gene>
    <name evidence="3" type="ORF">GCM10011335_05690</name>
</gene>
<proteinExistence type="predicted"/>
<evidence type="ECO:0000313" key="3">
    <source>
        <dbReference type="EMBL" id="GGD05646.1"/>
    </source>
</evidence>
<evidence type="ECO:0000259" key="2">
    <source>
        <dbReference type="Pfam" id="PF09835"/>
    </source>
</evidence>
<comment type="caution">
    <text evidence="3">The sequence shown here is derived from an EMBL/GenBank/DDBJ whole genome shotgun (WGS) entry which is preliminary data.</text>
</comment>
<keyword evidence="1" id="KW-0812">Transmembrane</keyword>
<protein>
    <recommendedName>
        <fullName evidence="2">DUF2062 domain-containing protein</fullName>
    </recommendedName>
</protein>
<dbReference type="RefSeq" id="WP_188849023.1">
    <property type="nucleotide sequence ID" value="NZ_BMJJ01000001.1"/>
</dbReference>
<dbReference type="Proteomes" id="UP000613160">
    <property type="component" value="Unassembled WGS sequence"/>
</dbReference>
<feature type="domain" description="DUF2062" evidence="2">
    <location>
        <begin position="20"/>
        <end position="172"/>
    </location>
</feature>
<feature type="transmembrane region" description="Helical" evidence="1">
    <location>
        <begin position="43"/>
        <end position="66"/>
    </location>
</feature>
<keyword evidence="1" id="KW-0472">Membrane</keyword>
<dbReference type="Pfam" id="PF09835">
    <property type="entry name" value="DUF2062"/>
    <property type="match status" value="1"/>
</dbReference>
<dbReference type="EMBL" id="BMJJ01000001">
    <property type="protein sequence ID" value="GGD05646.1"/>
    <property type="molecule type" value="Genomic_DNA"/>
</dbReference>
<evidence type="ECO:0000313" key="4">
    <source>
        <dbReference type="Proteomes" id="UP000613160"/>
    </source>
</evidence>
<name>A0A917D678_9HYPH</name>
<feature type="transmembrane region" description="Helical" evidence="1">
    <location>
        <begin position="140"/>
        <end position="163"/>
    </location>
</feature>
<organism evidence="3 4">
    <name type="scientific">Aureimonas glaciei</name>
    <dbReference type="NCBI Taxonomy" id="1776957"/>
    <lineage>
        <taxon>Bacteria</taxon>
        <taxon>Pseudomonadati</taxon>
        <taxon>Pseudomonadota</taxon>
        <taxon>Alphaproteobacteria</taxon>
        <taxon>Hyphomicrobiales</taxon>
        <taxon>Aurantimonadaceae</taxon>
        <taxon>Aureimonas</taxon>
    </lineage>
</organism>
<sequence>MRWRPKIVSKEALLENRWIRPFAHRLTHPSLWHLNRRSVSRGVALGLVAGFLIPFGQIMVAAFLALSVRANIVVAATATLVTNPLTFPPIYYAAYRFGRFILGSDGAGHLTEDQVIALTESATSSAGASSWSVANVLLPLTIGLVVFAVVSGVVGFALARLFWTMRVRRKWRRRTVLRPSVRNEGGD</sequence>
<dbReference type="PANTHER" id="PTHR40547">
    <property type="entry name" value="SLL0298 PROTEIN"/>
    <property type="match status" value="1"/>
</dbReference>
<dbReference type="PANTHER" id="PTHR40547:SF1">
    <property type="entry name" value="SLL0298 PROTEIN"/>
    <property type="match status" value="1"/>
</dbReference>
<dbReference type="AlphaFoldDB" id="A0A917D678"/>
<reference evidence="3" key="2">
    <citation type="submission" date="2020-09" db="EMBL/GenBank/DDBJ databases">
        <authorList>
            <person name="Sun Q."/>
            <person name="Zhou Y."/>
        </authorList>
    </citation>
    <scope>NUCLEOTIDE SEQUENCE</scope>
    <source>
        <strain evidence="3">CGMCC 1.15493</strain>
    </source>
</reference>
<dbReference type="InterPro" id="IPR018639">
    <property type="entry name" value="DUF2062"/>
</dbReference>
<evidence type="ECO:0000256" key="1">
    <source>
        <dbReference type="SAM" id="Phobius"/>
    </source>
</evidence>
<accession>A0A917D678</accession>
<reference evidence="3" key="1">
    <citation type="journal article" date="2014" name="Int. J. Syst. Evol. Microbiol.">
        <title>Complete genome sequence of Corynebacterium casei LMG S-19264T (=DSM 44701T), isolated from a smear-ripened cheese.</title>
        <authorList>
            <consortium name="US DOE Joint Genome Institute (JGI-PGF)"/>
            <person name="Walter F."/>
            <person name="Albersmeier A."/>
            <person name="Kalinowski J."/>
            <person name="Ruckert C."/>
        </authorList>
    </citation>
    <scope>NUCLEOTIDE SEQUENCE</scope>
    <source>
        <strain evidence="3">CGMCC 1.15493</strain>
    </source>
</reference>
<keyword evidence="1" id="KW-1133">Transmembrane helix</keyword>
<feature type="transmembrane region" description="Helical" evidence="1">
    <location>
        <begin position="72"/>
        <end position="94"/>
    </location>
</feature>
<keyword evidence="4" id="KW-1185">Reference proteome</keyword>